<protein>
    <submittedName>
        <fullName evidence="2">Uncharacterized protein</fullName>
    </submittedName>
</protein>
<proteinExistence type="predicted"/>
<feature type="coiled-coil region" evidence="1">
    <location>
        <begin position="112"/>
        <end position="139"/>
    </location>
</feature>
<sequence>MEQIGDYKVLYAACSALSKSSSKITKNLGVSMLRLIWHDVRDKVIAECKTKKIGTEEQIVELLSLYESSFLEDEEKLSSFQEASTDNEPTTKVKDKEMEELVWAVDFKAVLNSRQQKRKVEAKKRMDDIDNEIRETVTNTLTDNGVTSTVTIEELGDGDDPEPESDLPP</sequence>
<dbReference type="AlphaFoldDB" id="A0A7S3UY15"/>
<organism evidence="2">
    <name type="scientific">Aplanochytrium stocchinoi</name>
    <dbReference type="NCBI Taxonomy" id="215587"/>
    <lineage>
        <taxon>Eukaryota</taxon>
        <taxon>Sar</taxon>
        <taxon>Stramenopiles</taxon>
        <taxon>Bigyra</taxon>
        <taxon>Labyrinthulomycetes</taxon>
        <taxon>Thraustochytrida</taxon>
        <taxon>Thraustochytriidae</taxon>
        <taxon>Aplanochytrium</taxon>
    </lineage>
</organism>
<gene>
    <name evidence="2" type="ORF">ASTO00021_LOCUS10822</name>
</gene>
<name>A0A7S3UY15_9STRA</name>
<accession>A0A7S3UY15</accession>
<keyword evidence="1" id="KW-0175">Coiled coil</keyword>
<dbReference type="EMBL" id="HBIN01014311">
    <property type="protein sequence ID" value="CAE0440687.1"/>
    <property type="molecule type" value="Transcribed_RNA"/>
</dbReference>
<evidence type="ECO:0000256" key="1">
    <source>
        <dbReference type="SAM" id="Coils"/>
    </source>
</evidence>
<evidence type="ECO:0000313" key="2">
    <source>
        <dbReference type="EMBL" id="CAE0440687.1"/>
    </source>
</evidence>
<reference evidence="2" key="1">
    <citation type="submission" date="2021-01" db="EMBL/GenBank/DDBJ databases">
        <authorList>
            <person name="Corre E."/>
            <person name="Pelletier E."/>
            <person name="Niang G."/>
            <person name="Scheremetjew M."/>
            <person name="Finn R."/>
            <person name="Kale V."/>
            <person name="Holt S."/>
            <person name="Cochrane G."/>
            <person name="Meng A."/>
            <person name="Brown T."/>
            <person name="Cohen L."/>
        </authorList>
    </citation>
    <scope>NUCLEOTIDE SEQUENCE</scope>
    <source>
        <strain evidence="2">GSBS06</strain>
    </source>
</reference>